<organism evidence="1 2">
    <name type="scientific">Streptomyces fulvorobeus</name>
    <dbReference type="NCBI Taxonomy" id="284028"/>
    <lineage>
        <taxon>Bacteria</taxon>
        <taxon>Bacillati</taxon>
        <taxon>Actinomycetota</taxon>
        <taxon>Actinomycetes</taxon>
        <taxon>Kitasatosporales</taxon>
        <taxon>Streptomycetaceae</taxon>
        <taxon>Streptomyces</taxon>
    </lineage>
</organism>
<proteinExistence type="predicted"/>
<accession>A0A7J0C5Y2</accession>
<reference evidence="1 2" key="1">
    <citation type="submission" date="2020-05" db="EMBL/GenBank/DDBJ databases">
        <title>Whole genome shotgun sequence of Streptomyces fulvorobeus NBRC 15897.</title>
        <authorList>
            <person name="Komaki H."/>
            <person name="Tamura T."/>
        </authorList>
    </citation>
    <scope>NUCLEOTIDE SEQUENCE [LARGE SCALE GENOMIC DNA]</scope>
    <source>
        <strain evidence="1 2">NBRC 15897</strain>
    </source>
</reference>
<gene>
    <name evidence="1" type="ORF">Sfulv_23680</name>
</gene>
<dbReference type="EMBL" id="BLWC01000001">
    <property type="protein sequence ID" value="GFM97557.1"/>
    <property type="molecule type" value="Genomic_DNA"/>
</dbReference>
<evidence type="ECO:0000313" key="2">
    <source>
        <dbReference type="Proteomes" id="UP000498980"/>
    </source>
</evidence>
<comment type="caution">
    <text evidence="1">The sequence shown here is derived from an EMBL/GenBank/DDBJ whole genome shotgun (WGS) entry which is preliminary data.</text>
</comment>
<evidence type="ECO:0000313" key="1">
    <source>
        <dbReference type="EMBL" id="GFM97557.1"/>
    </source>
</evidence>
<dbReference type="AlphaFoldDB" id="A0A7J0C5Y2"/>
<dbReference type="Proteomes" id="UP000498980">
    <property type="component" value="Unassembled WGS sequence"/>
</dbReference>
<name>A0A7J0C5Y2_9ACTN</name>
<protein>
    <submittedName>
        <fullName evidence="1">Uncharacterized protein</fullName>
    </submittedName>
</protein>
<keyword evidence="2" id="KW-1185">Reference proteome</keyword>
<sequence length="77" mass="8689">MIRVKYVVGRTTGLTGEQVRNMTLARYAGTALDPLPQHDPEGHGALARWRYRQRMVLRQRSNVCPPTNRTPHPPAGL</sequence>